<keyword evidence="7 10" id="KW-0472">Membrane</keyword>
<dbReference type="SMART" id="SM00756">
    <property type="entry name" value="VKc"/>
    <property type="match status" value="1"/>
</dbReference>
<evidence type="ECO:0000256" key="6">
    <source>
        <dbReference type="ARBA" id="ARBA00023002"/>
    </source>
</evidence>
<dbReference type="Gene3D" id="1.20.1440.130">
    <property type="entry name" value="VKOR domain"/>
    <property type="match status" value="1"/>
</dbReference>
<evidence type="ECO:0000313" key="13">
    <source>
        <dbReference type="Proteomes" id="UP000222056"/>
    </source>
</evidence>
<evidence type="ECO:0000256" key="1">
    <source>
        <dbReference type="ARBA" id="ARBA00004141"/>
    </source>
</evidence>
<evidence type="ECO:0000256" key="10">
    <source>
        <dbReference type="SAM" id="Phobius"/>
    </source>
</evidence>
<dbReference type="Pfam" id="PF07884">
    <property type="entry name" value="VKOR"/>
    <property type="match status" value="1"/>
</dbReference>
<evidence type="ECO:0000256" key="3">
    <source>
        <dbReference type="ARBA" id="ARBA00022692"/>
    </source>
</evidence>
<feature type="transmembrane region" description="Helical" evidence="10">
    <location>
        <begin position="89"/>
        <end position="109"/>
    </location>
</feature>
<dbReference type="EMBL" id="FNWJ01000001">
    <property type="protein sequence ID" value="SEH10565.1"/>
    <property type="molecule type" value="Genomic_DNA"/>
</dbReference>
<dbReference type="STRING" id="29539.SAMN02745716_0429"/>
<evidence type="ECO:0000256" key="7">
    <source>
        <dbReference type="ARBA" id="ARBA00023136"/>
    </source>
</evidence>
<feature type="domain" description="Vitamin K epoxide reductase" evidence="11">
    <location>
        <begin position="11"/>
        <end position="140"/>
    </location>
</feature>
<dbReference type="CDD" id="cd12916">
    <property type="entry name" value="VKOR_1"/>
    <property type="match status" value="1"/>
</dbReference>
<dbReference type="OrthoDB" id="9783799at2"/>
<comment type="similarity">
    <text evidence="2">Belongs to the VKOR family.</text>
</comment>
<comment type="subcellular location">
    <subcellularLocation>
        <location evidence="1">Membrane</location>
        <topology evidence="1">Multi-pass membrane protein</topology>
    </subcellularLocation>
</comment>
<accession>A0A1H6FL63</accession>
<name>A0A1H6FL63_THEAL</name>
<dbReference type="PANTHER" id="PTHR34573:SF1">
    <property type="entry name" value="VITAMIN K EPOXIDE REDUCTASE DOMAIN-CONTAINING PROTEIN"/>
    <property type="match status" value="1"/>
</dbReference>
<evidence type="ECO:0000256" key="5">
    <source>
        <dbReference type="ARBA" id="ARBA00022989"/>
    </source>
</evidence>
<keyword evidence="6" id="KW-0560">Oxidoreductase</keyword>
<dbReference type="AlphaFoldDB" id="A0A1H6FL63"/>
<dbReference type="RefSeq" id="WP_093115800.1">
    <property type="nucleotide sequence ID" value="NZ_FNWJ01000001.1"/>
</dbReference>
<evidence type="ECO:0000256" key="4">
    <source>
        <dbReference type="ARBA" id="ARBA00022719"/>
    </source>
</evidence>
<keyword evidence="8" id="KW-1015">Disulfide bond</keyword>
<dbReference type="PANTHER" id="PTHR34573">
    <property type="entry name" value="VKC DOMAIN-CONTAINING PROTEIN"/>
    <property type="match status" value="1"/>
</dbReference>
<organism evidence="12 13">
    <name type="scientific">Thermoleophilum album</name>
    <dbReference type="NCBI Taxonomy" id="29539"/>
    <lineage>
        <taxon>Bacteria</taxon>
        <taxon>Bacillati</taxon>
        <taxon>Actinomycetota</taxon>
        <taxon>Thermoleophilia</taxon>
        <taxon>Thermoleophilales</taxon>
        <taxon>Thermoleophilaceae</taxon>
        <taxon>Thermoleophilum</taxon>
    </lineage>
</organism>
<gene>
    <name evidence="12" type="ORF">SAMN02745716_0429</name>
</gene>
<dbReference type="InterPro" id="IPR044698">
    <property type="entry name" value="VKOR/LTO1"/>
</dbReference>
<protein>
    <submittedName>
        <fullName evidence="12">Uncharacterized membrane protein</fullName>
    </submittedName>
</protein>
<evidence type="ECO:0000256" key="9">
    <source>
        <dbReference type="ARBA" id="ARBA00023284"/>
    </source>
</evidence>
<feature type="transmembrane region" description="Helical" evidence="10">
    <location>
        <begin position="62"/>
        <end position="83"/>
    </location>
</feature>
<feature type="transmembrane region" description="Helical" evidence="10">
    <location>
        <begin position="14"/>
        <end position="34"/>
    </location>
</feature>
<dbReference type="InterPro" id="IPR012932">
    <property type="entry name" value="VKOR"/>
</dbReference>
<reference evidence="13" key="1">
    <citation type="submission" date="2016-10" db="EMBL/GenBank/DDBJ databases">
        <authorList>
            <person name="Varghese N."/>
            <person name="Submissions S."/>
        </authorList>
    </citation>
    <scope>NUCLEOTIDE SEQUENCE [LARGE SCALE GENOMIC DNA]</scope>
    <source>
        <strain evidence="13">ATCC 35263</strain>
    </source>
</reference>
<dbReference type="Proteomes" id="UP000222056">
    <property type="component" value="Unassembled WGS sequence"/>
</dbReference>
<dbReference type="InterPro" id="IPR038354">
    <property type="entry name" value="VKOR_sf"/>
</dbReference>
<keyword evidence="5 10" id="KW-1133">Transmembrane helix</keyword>
<dbReference type="GO" id="GO:0048038">
    <property type="term" value="F:quinone binding"/>
    <property type="evidence" value="ECO:0007669"/>
    <property type="project" value="UniProtKB-KW"/>
</dbReference>
<evidence type="ECO:0000313" key="12">
    <source>
        <dbReference type="EMBL" id="SEH10565.1"/>
    </source>
</evidence>
<feature type="transmembrane region" description="Helical" evidence="10">
    <location>
        <begin position="121"/>
        <end position="142"/>
    </location>
</feature>
<evidence type="ECO:0000256" key="2">
    <source>
        <dbReference type="ARBA" id="ARBA00006214"/>
    </source>
</evidence>
<keyword evidence="9" id="KW-0676">Redox-active center</keyword>
<keyword evidence="13" id="KW-1185">Reference proteome</keyword>
<keyword evidence="3 10" id="KW-0812">Transmembrane</keyword>
<evidence type="ECO:0000259" key="11">
    <source>
        <dbReference type="SMART" id="SM00756"/>
    </source>
</evidence>
<dbReference type="GO" id="GO:0016491">
    <property type="term" value="F:oxidoreductase activity"/>
    <property type="evidence" value="ECO:0007669"/>
    <property type="project" value="UniProtKB-KW"/>
</dbReference>
<evidence type="ECO:0000256" key="8">
    <source>
        <dbReference type="ARBA" id="ARBA00023157"/>
    </source>
</evidence>
<dbReference type="GO" id="GO:0016020">
    <property type="term" value="C:membrane"/>
    <property type="evidence" value="ECO:0007669"/>
    <property type="project" value="UniProtKB-SubCell"/>
</dbReference>
<keyword evidence="4" id="KW-0874">Quinone</keyword>
<proteinExistence type="inferred from homology"/>
<sequence length="152" mass="15818">MAGPFASNNRDRQLRAAAILLALLGAGIAGYLTYVHYAGTAPVCVAGGGACERVQTSRYAELAGVPVALLGLVAYLMILVTTIARHPLAVSIAAMVAAAGFAFSVYLTFIELFVIRAICQWCVASALTMTALAVVTACRVIVGGEVLVEEER</sequence>